<dbReference type="Gene3D" id="2.40.70.10">
    <property type="entry name" value="Acid Proteases"/>
    <property type="match status" value="1"/>
</dbReference>
<proteinExistence type="predicted"/>
<dbReference type="CDD" id="cd00303">
    <property type="entry name" value="retropepsin_like"/>
    <property type="match status" value="1"/>
</dbReference>
<dbReference type="InterPro" id="IPR021109">
    <property type="entry name" value="Peptidase_aspartic_dom_sf"/>
</dbReference>
<dbReference type="AlphaFoldDB" id="A0AA39TUF9"/>
<reference evidence="1" key="1">
    <citation type="journal article" date="2022" name="Plant J.">
        <title>Strategies of tolerance reflected in two North American maple genomes.</title>
        <authorList>
            <person name="McEvoy S.L."/>
            <person name="Sezen U.U."/>
            <person name="Trouern-Trend A."/>
            <person name="McMahon S.M."/>
            <person name="Schaberg P.G."/>
            <person name="Yang J."/>
            <person name="Wegrzyn J.L."/>
            <person name="Swenson N.G."/>
        </authorList>
    </citation>
    <scope>NUCLEOTIDE SEQUENCE</scope>
    <source>
        <strain evidence="1">NS2018</strain>
    </source>
</reference>
<dbReference type="Proteomes" id="UP001168877">
    <property type="component" value="Unassembled WGS sequence"/>
</dbReference>
<evidence type="ECO:0000313" key="2">
    <source>
        <dbReference type="Proteomes" id="UP001168877"/>
    </source>
</evidence>
<accession>A0AA39TUF9</accession>
<organism evidence="1 2">
    <name type="scientific">Acer saccharum</name>
    <name type="common">Sugar maple</name>
    <dbReference type="NCBI Taxonomy" id="4024"/>
    <lineage>
        <taxon>Eukaryota</taxon>
        <taxon>Viridiplantae</taxon>
        <taxon>Streptophyta</taxon>
        <taxon>Embryophyta</taxon>
        <taxon>Tracheophyta</taxon>
        <taxon>Spermatophyta</taxon>
        <taxon>Magnoliopsida</taxon>
        <taxon>eudicotyledons</taxon>
        <taxon>Gunneridae</taxon>
        <taxon>Pentapetalae</taxon>
        <taxon>rosids</taxon>
        <taxon>malvids</taxon>
        <taxon>Sapindales</taxon>
        <taxon>Sapindaceae</taxon>
        <taxon>Hippocastanoideae</taxon>
        <taxon>Acereae</taxon>
        <taxon>Acer</taxon>
    </lineage>
</organism>
<name>A0AA39TUF9_ACESA</name>
<evidence type="ECO:0000313" key="1">
    <source>
        <dbReference type="EMBL" id="KAK0607923.1"/>
    </source>
</evidence>
<reference evidence="1" key="2">
    <citation type="submission" date="2023-06" db="EMBL/GenBank/DDBJ databases">
        <authorList>
            <person name="Swenson N.G."/>
            <person name="Wegrzyn J.L."/>
            <person name="Mcevoy S.L."/>
        </authorList>
    </citation>
    <scope>NUCLEOTIDE SEQUENCE</scope>
    <source>
        <strain evidence="1">NS2018</strain>
        <tissue evidence="1">Leaf</tissue>
    </source>
</reference>
<dbReference type="EMBL" id="JAUESC010000001">
    <property type="protein sequence ID" value="KAK0607923.1"/>
    <property type="molecule type" value="Genomic_DNA"/>
</dbReference>
<protein>
    <submittedName>
        <fullName evidence="1">Uncharacterized protein</fullName>
    </submittedName>
</protein>
<keyword evidence="2" id="KW-1185">Reference proteome</keyword>
<gene>
    <name evidence="1" type="ORF">LWI29_022713</name>
</gene>
<sequence>MAPTGARDSNGNQRTSAELQERQEKGLFFKCNDKFCPGHRCQKLFLIEACNDDEDDDKDVVMEDDVGDSRENIEVPAISLHAIAGTRVLETMKVHGKIGNEGVVVLIDSGSTHNFVSEKLAEKVGLQPIFRGKFEVVVALGEKLSSSSKCRQVNLI</sequence>
<comment type="caution">
    <text evidence="1">The sequence shown here is derived from an EMBL/GenBank/DDBJ whole genome shotgun (WGS) entry which is preliminary data.</text>
</comment>